<dbReference type="RefSeq" id="WP_009581125.1">
    <property type="nucleotide sequence ID" value="NZ_AMZN01000053.1"/>
</dbReference>
<dbReference type="AlphaFoldDB" id="L8JSZ0"/>
<dbReference type="EMBL" id="AMZN01000053">
    <property type="protein sequence ID" value="ELR70477.1"/>
    <property type="molecule type" value="Genomic_DNA"/>
</dbReference>
<evidence type="ECO:0000313" key="1">
    <source>
        <dbReference type="EMBL" id="ELR70477.1"/>
    </source>
</evidence>
<sequence>MAELHHANESMHSIEMEAKTMEDGPILKKFIRNYLTYREDKYIYISCNEDNQFYDADTVRMQRISKNYYPVWACCQFVEWRLVGDTEFLWSDLQTCQEEVQRSYYLSVTELKATQKHGSIFLSIIRNGVIIDRFKVLGTEEADARYRQHPDEVMVLLRLPLKQ</sequence>
<name>L8JSZ0_9BACT</name>
<gene>
    <name evidence="1" type="ORF">C900_03731</name>
</gene>
<accession>L8JSZ0</accession>
<evidence type="ECO:0000313" key="2">
    <source>
        <dbReference type="Proteomes" id="UP000011135"/>
    </source>
</evidence>
<comment type="caution">
    <text evidence="1">The sequence shown here is derived from an EMBL/GenBank/DDBJ whole genome shotgun (WGS) entry which is preliminary data.</text>
</comment>
<dbReference type="Proteomes" id="UP000011135">
    <property type="component" value="Unassembled WGS sequence"/>
</dbReference>
<proteinExistence type="predicted"/>
<keyword evidence="2" id="KW-1185">Reference proteome</keyword>
<dbReference type="STRING" id="1237149.C900_03731"/>
<reference evidence="1 2" key="1">
    <citation type="submission" date="2012-12" db="EMBL/GenBank/DDBJ databases">
        <title>Genome assembly of Fulvivirga imtechensis AK7.</title>
        <authorList>
            <person name="Nupur N."/>
            <person name="Khatri I."/>
            <person name="Kumar R."/>
            <person name="Subramanian S."/>
            <person name="Pinnaka A."/>
        </authorList>
    </citation>
    <scope>NUCLEOTIDE SEQUENCE [LARGE SCALE GENOMIC DNA]</scope>
    <source>
        <strain evidence="1 2">AK7</strain>
    </source>
</reference>
<protein>
    <submittedName>
        <fullName evidence="1">Uncharacterized protein</fullName>
    </submittedName>
</protein>
<organism evidence="1 2">
    <name type="scientific">Fulvivirga imtechensis AK7</name>
    <dbReference type="NCBI Taxonomy" id="1237149"/>
    <lineage>
        <taxon>Bacteria</taxon>
        <taxon>Pseudomonadati</taxon>
        <taxon>Bacteroidota</taxon>
        <taxon>Cytophagia</taxon>
        <taxon>Cytophagales</taxon>
        <taxon>Fulvivirgaceae</taxon>
        <taxon>Fulvivirga</taxon>
    </lineage>
</organism>